<dbReference type="GO" id="GO:0000160">
    <property type="term" value="P:phosphorelay signal transduction system"/>
    <property type="evidence" value="ECO:0007669"/>
    <property type="project" value="InterPro"/>
</dbReference>
<evidence type="ECO:0000313" key="5">
    <source>
        <dbReference type="Proteomes" id="UP000612362"/>
    </source>
</evidence>
<dbReference type="Pfam" id="PF00072">
    <property type="entry name" value="Response_reg"/>
    <property type="match status" value="1"/>
</dbReference>
<dbReference type="PANTHER" id="PTHR44591">
    <property type="entry name" value="STRESS RESPONSE REGULATOR PROTEIN 1"/>
    <property type="match status" value="1"/>
</dbReference>
<evidence type="ECO:0000313" key="4">
    <source>
        <dbReference type="EMBL" id="GHO42829.1"/>
    </source>
</evidence>
<feature type="modified residue" description="4-aspartylphosphate" evidence="2">
    <location>
        <position position="65"/>
    </location>
</feature>
<dbReference type="SUPFAM" id="SSF52172">
    <property type="entry name" value="CheY-like"/>
    <property type="match status" value="1"/>
</dbReference>
<keyword evidence="1 2" id="KW-0597">Phosphoprotein</keyword>
<dbReference type="PROSITE" id="PS50110">
    <property type="entry name" value="RESPONSE_REGULATORY"/>
    <property type="match status" value="1"/>
</dbReference>
<accession>A0A8J3HZK5</accession>
<sequence length="154" mass="17495">MREMQAKRDIEMPQAHILLVEDDAVLRGLIARNLKIRDHLVQCACSAEEALDRLREGAFDLILLDINLPEQTGWDVLRVARQEHLIEPLEDEADKQVKKLPVVILSAVRISPRRLAEFQPLAYLPKPFPMDALVRLAANAAQRHVDGSLLGRRQ</sequence>
<dbReference type="PANTHER" id="PTHR44591:SF3">
    <property type="entry name" value="RESPONSE REGULATORY DOMAIN-CONTAINING PROTEIN"/>
    <property type="match status" value="1"/>
</dbReference>
<name>A0A8J3HZK5_9CHLR</name>
<dbReference type="InterPro" id="IPR050595">
    <property type="entry name" value="Bact_response_regulator"/>
</dbReference>
<dbReference type="InterPro" id="IPR011006">
    <property type="entry name" value="CheY-like_superfamily"/>
</dbReference>
<feature type="domain" description="Response regulatory" evidence="3">
    <location>
        <begin position="16"/>
        <end position="141"/>
    </location>
</feature>
<evidence type="ECO:0000259" key="3">
    <source>
        <dbReference type="PROSITE" id="PS50110"/>
    </source>
</evidence>
<keyword evidence="5" id="KW-1185">Reference proteome</keyword>
<evidence type="ECO:0000256" key="1">
    <source>
        <dbReference type="ARBA" id="ARBA00022553"/>
    </source>
</evidence>
<dbReference type="AlphaFoldDB" id="A0A8J3HZK5"/>
<gene>
    <name evidence="4" type="ORF">KSX_09920</name>
</gene>
<reference evidence="4" key="1">
    <citation type="submission" date="2020-10" db="EMBL/GenBank/DDBJ databases">
        <title>Taxonomic study of unclassified bacteria belonging to the class Ktedonobacteria.</title>
        <authorList>
            <person name="Yabe S."/>
            <person name="Wang C.M."/>
            <person name="Zheng Y."/>
            <person name="Sakai Y."/>
            <person name="Cavaletti L."/>
            <person name="Monciardini P."/>
            <person name="Donadio S."/>
        </authorList>
    </citation>
    <scope>NUCLEOTIDE SEQUENCE</scope>
    <source>
        <strain evidence="4">SOSP1-1</strain>
    </source>
</reference>
<protein>
    <recommendedName>
        <fullName evidence="3">Response regulatory domain-containing protein</fullName>
    </recommendedName>
</protein>
<dbReference type="CDD" id="cd00156">
    <property type="entry name" value="REC"/>
    <property type="match status" value="1"/>
</dbReference>
<dbReference type="InterPro" id="IPR001789">
    <property type="entry name" value="Sig_transdc_resp-reg_receiver"/>
</dbReference>
<proteinExistence type="predicted"/>
<dbReference type="Proteomes" id="UP000612362">
    <property type="component" value="Unassembled WGS sequence"/>
</dbReference>
<dbReference type="Gene3D" id="3.40.50.2300">
    <property type="match status" value="1"/>
</dbReference>
<evidence type="ECO:0000256" key="2">
    <source>
        <dbReference type="PROSITE-ProRule" id="PRU00169"/>
    </source>
</evidence>
<organism evidence="4 5">
    <name type="scientific">Ktedonospora formicarum</name>
    <dbReference type="NCBI Taxonomy" id="2778364"/>
    <lineage>
        <taxon>Bacteria</taxon>
        <taxon>Bacillati</taxon>
        <taxon>Chloroflexota</taxon>
        <taxon>Ktedonobacteria</taxon>
        <taxon>Ktedonobacterales</taxon>
        <taxon>Ktedonobacteraceae</taxon>
        <taxon>Ktedonospora</taxon>
    </lineage>
</organism>
<dbReference type="EMBL" id="BNJF01000001">
    <property type="protein sequence ID" value="GHO42829.1"/>
    <property type="molecule type" value="Genomic_DNA"/>
</dbReference>
<dbReference type="SMART" id="SM00448">
    <property type="entry name" value="REC"/>
    <property type="match status" value="1"/>
</dbReference>
<comment type="caution">
    <text evidence="4">The sequence shown here is derived from an EMBL/GenBank/DDBJ whole genome shotgun (WGS) entry which is preliminary data.</text>
</comment>